<dbReference type="PANTHER" id="PTHR33724:SF1">
    <property type="entry name" value="INTRAFLAGELLAR TRANSPORT PROTEIN 43 HOMOLOG"/>
    <property type="match status" value="1"/>
</dbReference>
<sequence length="135" mass="14195">GSCPSAHSAPGPQPHSRHIEGIRNARRSGQDPSLCVPLTVWSPSLLADIPVIPDLEEVQEEDFALQVAAPPSIQVNRVMTYRDLDNDLMKYAAFQTLVSGTASAQRGQLQAASPPRGSEAAEPSSPGTAASLDPA</sequence>
<evidence type="ECO:0000256" key="1">
    <source>
        <dbReference type="ARBA" id="ARBA00007563"/>
    </source>
</evidence>
<dbReference type="PANTHER" id="PTHR33724">
    <property type="entry name" value="INTRAFLAGELLAR TRANSPORT PROTEIN 43 HOMOLOG"/>
    <property type="match status" value="1"/>
</dbReference>
<evidence type="ECO:0000256" key="3">
    <source>
        <dbReference type="SAM" id="MobiDB-lite"/>
    </source>
</evidence>
<feature type="compositionally biased region" description="Polar residues" evidence="3">
    <location>
        <begin position="102"/>
        <end position="111"/>
    </location>
</feature>
<dbReference type="Pfam" id="PF15305">
    <property type="entry name" value="IFT43"/>
    <property type="match status" value="1"/>
</dbReference>
<dbReference type="GeneTree" id="ENSGT00940000165448"/>
<organism evidence="4 5">
    <name type="scientific">Ursus americanus</name>
    <name type="common">American black bear</name>
    <name type="synonym">Euarctos americanus</name>
    <dbReference type="NCBI Taxonomy" id="9643"/>
    <lineage>
        <taxon>Eukaryota</taxon>
        <taxon>Metazoa</taxon>
        <taxon>Chordata</taxon>
        <taxon>Craniata</taxon>
        <taxon>Vertebrata</taxon>
        <taxon>Euteleostomi</taxon>
        <taxon>Mammalia</taxon>
        <taxon>Eutheria</taxon>
        <taxon>Laurasiatheria</taxon>
        <taxon>Carnivora</taxon>
        <taxon>Caniformia</taxon>
        <taxon>Ursidae</taxon>
        <taxon>Ursus</taxon>
    </lineage>
</organism>
<dbReference type="GO" id="GO:0030991">
    <property type="term" value="C:intraciliary transport particle A"/>
    <property type="evidence" value="ECO:0007669"/>
    <property type="project" value="InterPro"/>
</dbReference>
<evidence type="ECO:0000313" key="4">
    <source>
        <dbReference type="Ensembl" id="ENSUAMP00000013348.1"/>
    </source>
</evidence>
<dbReference type="GO" id="GO:0005929">
    <property type="term" value="C:cilium"/>
    <property type="evidence" value="ECO:0007669"/>
    <property type="project" value="TreeGrafter"/>
</dbReference>
<evidence type="ECO:0008006" key="6">
    <source>
        <dbReference type="Google" id="ProtNLM"/>
    </source>
</evidence>
<evidence type="ECO:0000313" key="5">
    <source>
        <dbReference type="Proteomes" id="UP000291022"/>
    </source>
</evidence>
<dbReference type="Ensembl" id="ENSUAMT00000014970.1">
    <property type="protein sequence ID" value="ENSUAMP00000013348.1"/>
    <property type="gene ID" value="ENSUAMG00000010733.1"/>
</dbReference>
<reference evidence="5" key="1">
    <citation type="submission" date="2016-06" db="EMBL/GenBank/DDBJ databases">
        <title>De novo assembly and RNA-Seq shows season-dependent expression and editing in black bear kidneys.</title>
        <authorList>
            <person name="Korstanje R."/>
            <person name="Srivastava A."/>
            <person name="Sarsani V.K."/>
            <person name="Sheehan S.M."/>
            <person name="Seger R.L."/>
            <person name="Barter M.E."/>
            <person name="Lindqvist C."/>
            <person name="Brody L.C."/>
            <person name="Mullikin J.C."/>
        </authorList>
    </citation>
    <scope>NUCLEOTIDE SEQUENCE [LARGE SCALE GENOMIC DNA]</scope>
</reference>
<accession>A0A452R4J5</accession>
<keyword evidence="2" id="KW-0970">Cilium biogenesis/degradation</keyword>
<keyword evidence="5" id="KW-1185">Reference proteome</keyword>
<proteinExistence type="inferred from homology"/>
<dbReference type="GO" id="GO:0035721">
    <property type="term" value="P:intraciliary retrograde transport"/>
    <property type="evidence" value="ECO:0007669"/>
    <property type="project" value="TreeGrafter"/>
</dbReference>
<dbReference type="InterPro" id="IPR029302">
    <property type="entry name" value="IFT43"/>
</dbReference>
<dbReference type="AlphaFoldDB" id="A0A452R4J5"/>
<protein>
    <recommendedName>
        <fullName evidence="6">Intraflagellar transport 43</fullName>
    </recommendedName>
</protein>
<reference evidence="4" key="3">
    <citation type="submission" date="2025-09" db="UniProtKB">
        <authorList>
            <consortium name="Ensembl"/>
        </authorList>
    </citation>
    <scope>IDENTIFICATION</scope>
</reference>
<dbReference type="Proteomes" id="UP000291022">
    <property type="component" value="Unassembled WGS sequence"/>
</dbReference>
<feature type="region of interest" description="Disordered" evidence="3">
    <location>
        <begin position="102"/>
        <end position="135"/>
    </location>
</feature>
<reference evidence="4" key="2">
    <citation type="submission" date="2025-08" db="UniProtKB">
        <authorList>
            <consortium name="Ensembl"/>
        </authorList>
    </citation>
    <scope>IDENTIFICATION</scope>
</reference>
<name>A0A452R4J5_URSAM</name>
<feature type="region of interest" description="Disordered" evidence="3">
    <location>
        <begin position="1"/>
        <end position="32"/>
    </location>
</feature>
<comment type="similarity">
    <text evidence="1">Belongs to the IFT43 family.</text>
</comment>
<evidence type="ECO:0000256" key="2">
    <source>
        <dbReference type="ARBA" id="ARBA00022794"/>
    </source>
</evidence>